<dbReference type="GO" id="GO:0005524">
    <property type="term" value="F:ATP binding"/>
    <property type="evidence" value="ECO:0007669"/>
    <property type="project" value="UniProtKB-KW"/>
</dbReference>
<sequence>MKKVVTKDLIDNLSKLAKINLTKEQEEKYVGEFSAVMGYMEEIKNINVDDVQETSRITKEENVLRKDVVKQSLDQKEALKNSKNTSNGYFLVPAIFKED</sequence>
<dbReference type="GO" id="GO:0070681">
    <property type="term" value="P:glutaminyl-tRNAGln biosynthesis via transamidation"/>
    <property type="evidence" value="ECO:0007669"/>
    <property type="project" value="TreeGrafter"/>
</dbReference>
<dbReference type="GO" id="GO:0050566">
    <property type="term" value="F:asparaginyl-tRNA synthase (glutamine-hydrolyzing) activity"/>
    <property type="evidence" value="ECO:0007669"/>
    <property type="project" value="RHEA"/>
</dbReference>
<dbReference type="PANTHER" id="PTHR15004:SF0">
    <property type="entry name" value="GLUTAMYL-TRNA(GLN) AMIDOTRANSFERASE SUBUNIT C, MITOCHONDRIAL"/>
    <property type="match status" value="1"/>
</dbReference>
<dbReference type="STRING" id="1618484.UR56_C0029G0006"/>
<gene>
    <name evidence="1" type="primary">gatC</name>
    <name evidence="2" type="ORF">UR56_C0029G0006</name>
</gene>
<dbReference type="HAMAP" id="MF_00122">
    <property type="entry name" value="GatC"/>
    <property type="match status" value="1"/>
</dbReference>
<dbReference type="GO" id="GO:0050567">
    <property type="term" value="F:glutaminyl-tRNA synthase (glutamine-hydrolyzing) activity"/>
    <property type="evidence" value="ECO:0007669"/>
    <property type="project" value="UniProtKB-UniRule"/>
</dbReference>
<dbReference type="Proteomes" id="UP000034004">
    <property type="component" value="Unassembled WGS sequence"/>
</dbReference>
<dbReference type="GO" id="GO:0006450">
    <property type="term" value="P:regulation of translational fidelity"/>
    <property type="evidence" value="ECO:0007669"/>
    <property type="project" value="InterPro"/>
</dbReference>
<comment type="similarity">
    <text evidence="1">Belongs to the GatC family.</text>
</comment>
<dbReference type="GO" id="GO:0006412">
    <property type="term" value="P:translation"/>
    <property type="evidence" value="ECO:0007669"/>
    <property type="project" value="UniProtKB-UniRule"/>
</dbReference>
<keyword evidence="1" id="KW-0648">Protein biosynthesis</keyword>
<organism evidence="2 3">
    <name type="scientific">Candidatus Roizmanbacteria bacterium GW2011_GWC2_34_23</name>
    <dbReference type="NCBI Taxonomy" id="1618484"/>
    <lineage>
        <taxon>Bacteria</taxon>
        <taxon>Candidatus Roizmaniibacteriota</taxon>
    </lineage>
</organism>
<dbReference type="GO" id="GO:0016740">
    <property type="term" value="F:transferase activity"/>
    <property type="evidence" value="ECO:0007669"/>
    <property type="project" value="UniProtKB-KW"/>
</dbReference>
<keyword evidence="1" id="KW-0547">Nucleotide-binding</keyword>
<keyword evidence="1" id="KW-0067">ATP-binding</keyword>
<reference evidence="2 3" key="1">
    <citation type="journal article" date="2015" name="Nature">
        <title>rRNA introns, odd ribosomes, and small enigmatic genomes across a large radiation of phyla.</title>
        <authorList>
            <person name="Brown C.T."/>
            <person name="Hug L.A."/>
            <person name="Thomas B.C."/>
            <person name="Sharon I."/>
            <person name="Castelle C.J."/>
            <person name="Singh A."/>
            <person name="Wilkins M.J."/>
            <person name="Williams K.H."/>
            <person name="Banfield J.F."/>
        </authorList>
    </citation>
    <scope>NUCLEOTIDE SEQUENCE [LARGE SCALE GENOMIC DNA]</scope>
</reference>
<dbReference type="Pfam" id="PF02686">
    <property type="entry name" value="GatC"/>
    <property type="match status" value="1"/>
</dbReference>
<dbReference type="AlphaFoldDB" id="A0A0G0DYE0"/>
<dbReference type="InterPro" id="IPR036113">
    <property type="entry name" value="Asp/Glu-ADT_sf_sub_c"/>
</dbReference>
<evidence type="ECO:0000256" key="1">
    <source>
        <dbReference type="HAMAP-Rule" id="MF_00122"/>
    </source>
</evidence>
<comment type="subunit">
    <text evidence="1">Heterotrimer of A, B and C subunits.</text>
</comment>
<dbReference type="Gene3D" id="1.10.20.60">
    <property type="entry name" value="Glu-tRNAGln amidotransferase C subunit, N-terminal domain"/>
    <property type="match status" value="1"/>
</dbReference>
<comment type="function">
    <text evidence="1">Allows the formation of correctly charged Asn-tRNA(Asn) or Gln-tRNA(Gln) through the transamidation of misacylated Asp-tRNA(Asn) or Glu-tRNA(Gln) in organisms which lack either or both of asparaginyl-tRNA or glutaminyl-tRNA synthetases. The reaction takes place in the presence of glutamine and ATP through an activated phospho-Asp-tRNA(Asn) or phospho-Glu-tRNA(Gln).</text>
</comment>
<comment type="caution">
    <text evidence="2">The sequence shown here is derived from an EMBL/GenBank/DDBJ whole genome shotgun (WGS) entry which is preliminary data.</text>
</comment>
<evidence type="ECO:0000313" key="3">
    <source>
        <dbReference type="Proteomes" id="UP000034004"/>
    </source>
</evidence>
<accession>A0A0G0DYE0</accession>
<dbReference type="PANTHER" id="PTHR15004">
    <property type="entry name" value="GLUTAMYL-TRNA(GLN) AMIDOTRANSFERASE SUBUNIT C, MITOCHONDRIAL"/>
    <property type="match status" value="1"/>
</dbReference>
<proteinExistence type="inferred from homology"/>
<dbReference type="NCBIfam" id="TIGR00135">
    <property type="entry name" value="gatC"/>
    <property type="match status" value="1"/>
</dbReference>
<name>A0A0G0DYE0_9BACT</name>
<dbReference type="EC" id="6.3.5.-" evidence="1"/>
<dbReference type="EMBL" id="LBPR01000029">
    <property type="protein sequence ID" value="KKP60147.1"/>
    <property type="molecule type" value="Genomic_DNA"/>
</dbReference>
<dbReference type="SUPFAM" id="SSF141000">
    <property type="entry name" value="Glu-tRNAGln amidotransferase C subunit"/>
    <property type="match status" value="1"/>
</dbReference>
<dbReference type="InterPro" id="IPR003837">
    <property type="entry name" value="GatC"/>
</dbReference>
<evidence type="ECO:0000313" key="2">
    <source>
        <dbReference type="EMBL" id="KKP60147.1"/>
    </source>
</evidence>
<comment type="catalytic activity">
    <reaction evidence="1">
        <text>L-glutamyl-tRNA(Gln) + L-glutamine + ATP + H2O = L-glutaminyl-tRNA(Gln) + L-glutamate + ADP + phosphate + H(+)</text>
        <dbReference type="Rhea" id="RHEA:17521"/>
        <dbReference type="Rhea" id="RHEA-COMP:9681"/>
        <dbReference type="Rhea" id="RHEA-COMP:9684"/>
        <dbReference type="ChEBI" id="CHEBI:15377"/>
        <dbReference type="ChEBI" id="CHEBI:15378"/>
        <dbReference type="ChEBI" id="CHEBI:29985"/>
        <dbReference type="ChEBI" id="CHEBI:30616"/>
        <dbReference type="ChEBI" id="CHEBI:43474"/>
        <dbReference type="ChEBI" id="CHEBI:58359"/>
        <dbReference type="ChEBI" id="CHEBI:78520"/>
        <dbReference type="ChEBI" id="CHEBI:78521"/>
        <dbReference type="ChEBI" id="CHEBI:456216"/>
    </reaction>
</comment>
<keyword evidence="2" id="KW-0808">Transferase</keyword>
<comment type="catalytic activity">
    <reaction evidence="1">
        <text>L-aspartyl-tRNA(Asn) + L-glutamine + ATP + H2O = L-asparaginyl-tRNA(Asn) + L-glutamate + ADP + phosphate + 2 H(+)</text>
        <dbReference type="Rhea" id="RHEA:14513"/>
        <dbReference type="Rhea" id="RHEA-COMP:9674"/>
        <dbReference type="Rhea" id="RHEA-COMP:9677"/>
        <dbReference type="ChEBI" id="CHEBI:15377"/>
        <dbReference type="ChEBI" id="CHEBI:15378"/>
        <dbReference type="ChEBI" id="CHEBI:29985"/>
        <dbReference type="ChEBI" id="CHEBI:30616"/>
        <dbReference type="ChEBI" id="CHEBI:43474"/>
        <dbReference type="ChEBI" id="CHEBI:58359"/>
        <dbReference type="ChEBI" id="CHEBI:78515"/>
        <dbReference type="ChEBI" id="CHEBI:78516"/>
        <dbReference type="ChEBI" id="CHEBI:456216"/>
    </reaction>
</comment>
<keyword evidence="1" id="KW-0436">Ligase</keyword>
<protein>
    <recommendedName>
        <fullName evidence="1">Aspartyl/glutamyl-tRNA(Asn/Gln) amidotransferase subunit C</fullName>
        <shortName evidence="1">Asp/Glu-ADT subunit C</shortName>
        <ecNumber evidence="1">6.3.5.-</ecNumber>
    </recommendedName>
</protein>